<gene>
    <name evidence="6" type="ORF">GWK16_05485</name>
</gene>
<comment type="caution">
    <text evidence="6">The sequence shown here is derived from an EMBL/GenBank/DDBJ whole genome shotgun (WGS) entry which is preliminary data.</text>
</comment>
<dbReference type="RefSeq" id="WP_170052961.1">
    <property type="nucleotide sequence ID" value="NZ_JABBKX010000002.1"/>
</dbReference>
<dbReference type="Proteomes" id="UP000548582">
    <property type="component" value="Unassembled WGS sequence"/>
</dbReference>
<evidence type="ECO:0000256" key="4">
    <source>
        <dbReference type="SAM" id="MobiDB-lite"/>
    </source>
</evidence>
<keyword evidence="2" id="KW-0238">DNA-binding</keyword>
<dbReference type="SUPFAM" id="SSF46785">
    <property type="entry name" value="Winged helix' DNA-binding domain"/>
    <property type="match status" value="1"/>
</dbReference>
<dbReference type="InterPro" id="IPR000524">
    <property type="entry name" value="Tscrpt_reg_HTH_GntR"/>
</dbReference>
<reference evidence="6 7" key="1">
    <citation type="submission" date="2020-03" db="EMBL/GenBank/DDBJ databases">
        <authorList>
            <person name="Sun Q."/>
        </authorList>
    </citation>
    <scope>NUCLEOTIDE SEQUENCE [LARGE SCALE GENOMIC DNA]</scope>
    <source>
        <strain evidence="6 7">JC162</strain>
    </source>
</reference>
<name>A0A848E953_9PROT</name>
<dbReference type="SMART" id="SM00895">
    <property type="entry name" value="FCD"/>
    <property type="match status" value="1"/>
</dbReference>
<dbReference type="Pfam" id="PF07729">
    <property type="entry name" value="FCD"/>
    <property type="match status" value="1"/>
</dbReference>
<protein>
    <submittedName>
        <fullName evidence="6">GntR family transcriptional regulator</fullName>
    </submittedName>
</protein>
<dbReference type="InterPro" id="IPR036390">
    <property type="entry name" value="WH_DNA-bd_sf"/>
</dbReference>
<accession>A0A848E953</accession>
<keyword evidence="1" id="KW-0805">Transcription regulation</keyword>
<dbReference type="EMBL" id="JABBKX010000002">
    <property type="protein sequence ID" value="NMJ40682.1"/>
    <property type="molecule type" value="Genomic_DNA"/>
</dbReference>
<organism evidence="6 7">
    <name type="scientific">Neoroseomonas marina</name>
    <dbReference type="NCBI Taxonomy" id="1232220"/>
    <lineage>
        <taxon>Bacteria</taxon>
        <taxon>Pseudomonadati</taxon>
        <taxon>Pseudomonadota</taxon>
        <taxon>Alphaproteobacteria</taxon>
        <taxon>Acetobacterales</taxon>
        <taxon>Acetobacteraceae</taxon>
        <taxon>Neoroseomonas</taxon>
    </lineage>
</organism>
<dbReference type="Pfam" id="PF00392">
    <property type="entry name" value="GntR"/>
    <property type="match status" value="1"/>
</dbReference>
<proteinExistence type="predicted"/>
<evidence type="ECO:0000256" key="2">
    <source>
        <dbReference type="ARBA" id="ARBA00023125"/>
    </source>
</evidence>
<dbReference type="InterPro" id="IPR036388">
    <property type="entry name" value="WH-like_DNA-bd_sf"/>
</dbReference>
<dbReference type="InterPro" id="IPR008920">
    <property type="entry name" value="TF_FadR/GntR_C"/>
</dbReference>
<keyword evidence="3" id="KW-0804">Transcription</keyword>
<evidence type="ECO:0000256" key="1">
    <source>
        <dbReference type="ARBA" id="ARBA00023015"/>
    </source>
</evidence>
<feature type="region of interest" description="Disordered" evidence="4">
    <location>
        <begin position="1"/>
        <end position="22"/>
    </location>
</feature>
<dbReference type="PROSITE" id="PS50949">
    <property type="entry name" value="HTH_GNTR"/>
    <property type="match status" value="1"/>
</dbReference>
<evidence type="ECO:0000313" key="6">
    <source>
        <dbReference type="EMBL" id="NMJ40682.1"/>
    </source>
</evidence>
<sequence>MTAERPRRAARPSRGKDEGGLDFLTPVGRENLTGRVYGELRMALLEGRMQPGQRLKIRDLAQALGVSETPVREAVMQLVRERALRMELAKAITVAGLTLAQYLELREVRAALEGLAAEHAAQRISDAEIRALERAHVELMRAEEAGESAPAIRANWRFHHGLYRAAAMPELLAVIEGIWLRNGPMLNHLYPHARPTYPGRHRHLDILDGLRARDAAATRAAVVADMIEGGEGLVRHLAALEAAAPRPR</sequence>
<dbReference type="PANTHER" id="PTHR43537:SF39">
    <property type="entry name" value="HTH-TYPE TRANSCRIPTIONAL REGULATOR MCBR"/>
    <property type="match status" value="1"/>
</dbReference>
<dbReference type="AlphaFoldDB" id="A0A848E953"/>
<evidence type="ECO:0000256" key="3">
    <source>
        <dbReference type="ARBA" id="ARBA00023163"/>
    </source>
</evidence>
<dbReference type="SMART" id="SM00345">
    <property type="entry name" value="HTH_GNTR"/>
    <property type="match status" value="1"/>
</dbReference>
<feature type="domain" description="HTH gntR-type" evidence="5">
    <location>
        <begin position="30"/>
        <end position="97"/>
    </location>
</feature>
<evidence type="ECO:0000313" key="7">
    <source>
        <dbReference type="Proteomes" id="UP000548582"/>
    </source>
</evidence>
<dbReference type="GO" id="GO:0003677">
    <property type="term" value="F:DNA binding"/>
    <property type="evidence" value="ECO:0007669"/>
    <property type="project" value="UniProtKB-KW"/>
</dbReference>
<evidence type="ECO:0000259" key="5">
    <source>
        <dbReference type="PROSITE" id="PS50949"/>
    </source>
</evidence>
<dbReference type="SUPFAM" id="SSF48008">
    <property type="entry name" value="GntR ligand-binding domain-like"/>
    <property type="match status" value="1"/>
</dbReference>
<dbReference type="InterPro" id="IPR011711">
    <property type="entry name" value="GntR_C"/>
</dbReference>
<dbReference type="Gene3D" id="1.20.120.530">
    <property type="entry name" value="GntR ligand-binding domain-like"/>
    <property type="match status" value="1"/>
</dbReference>
<keyword evidence="7" id="KW-1185">Reference proteome</keyword>
<dbReference type="PANTHER" id="PTHR43537">
    <property type="entry name" value="TRANSCRIPTIONAL REGULATOR, GNTR FAMILY"/>
    <property type="match status" value="1"/>
</dbReference>
<dbReference type="Gene3D" id="1.10.10.10">
    <property type="entry name" value="Winged helix-like DNA-binding domain superfamily/Winged helix DNA-binding domain"/>
    <property type="match status" value="1"/>
</dbReference>
<dbReference type="GO" id="GO:0003700">
    <property type="term" value="F:DNA-binding transcription factor activity"/>
    <property type="evidence" value="ECO:0007669"/>
    <property type="project" value="InterPro"/>
</dbReference>